<evidence type="ECO:0000259" key="2">
    <source>
        <dbReference type="PROSITE" id="PS50003"/>
    </source>
</evidence>
<evidence type="ECO:0000256" key="1">
    <source>
        <dbReference type="SAM" id="MobiDB-lite"/>
    </source>
</evidence>
<dbReference type="PROSITE" id="PS50106">
    <property type="entry name" value="PDZ"/>
    <property type="match status" value="1"/>
</dbReference>
<dbReference type="Pfam" id="PF00595">
    <property type="entry name" value="PDZ"/>
    <property type="match status" value="1"/>
</dbReference>
<protein>
    <recommendedName>
        <fullName evidence="5">PDZ domain-containing protein</fullName>
    </recommendedName>
</protein>
<dbReference type="InterPro" id="IPR001478">
    <property type="entry name" value="PDZ"/>
</dbReference>
<dbReference type="EMBL" id="HBKN01047115">
    <property type="protein sequence ID" value="CAE2336970.1"/>
    <property type="molecule type" value="Transcribed_RNA"/>
</dbReference>
<accession>A0A7S4PJR5</accession>
<dbReference type="InterPro" id="IPR036034">
    <property type="entry name" value="PDZ_sf"/>
</dbReference>
<dbReference type="PROSITE" id="PS50003">
    <property type="entry name" value="PH_DOMAIN"/>
    <property type="match status" value="1"/>
</dbReference>
<evidence type="ECO:0000259" key="3">
    <source>
        <dbReference type="PROSITE" id="PS50106"/>
    </source>
</evidence>
<feature type="domain" description="PH" evidence="2">
    <location>
        <begin position="1"/>
        <end position="87"/>
    </location>
</feature>
<feature type="domain" description="PDZ" evidence="3">
    <location>
        <begin position="100"/>
        <end position="167"/>
    </location>
</feature>
<dbReference type="InterPro" id="IPR001849">
    <property type="entry name" value="PH_domain"/>
</dbReference>
<evidence type="ECO:0008006" key="5">
    <source>
        <dbReference type="Google" id="ProtNLM"/>
    </source>
</evidence>
<proteinExistence type="predicted"/>
<organism evidence="4">
    <name type="scientific">Guillardia theta</name>
    <name type="common">Cryptophyte</name>
    <name type="synonym">Cryptomonas phi</name>
    <dbReference type="NCBI Taxonomy" id="55529"/>
    <lineage>
        <taxon>Eukaryota</taxon>
        <taxon>Cryptophyceae</taxon>
        <taxon>Pyrenomonadales</taxon>
        <taxon>Geminigeraceae</taxon>
        <taxon>Guillardia</taxon>
    </lineage>
</organism>
<gene>
    <name evidence="4" type="ORF">GTHE00462_LOCUS36757</name>
</gene>
<dbReference type="AlphaFoldDB" id="A0A7S4PJR5"/>
<dbReference type="Gene3D" id="2.30.42.10">
    <property type="match status" value="1"/>
</dbReference>
<name>A0A7S4PJR5_GUITH</name>
<dbReference type="SUPFAM" id="SSF50156">
    <property type="entry name" value="PDZ domain-like"/>
    <property type="match status" value="1"/>
</dbReference>
<evidence type="ECO:0000313" key="4">
    <source>
        <dbReference type="EMBL" id="CAE2336970.1"/>
    </source>
</evidence>
<feature type="compositionally biased region" description="Polar residues" evidence="1">
    <location>
        <begin position="92"/>
        <end position="104"/>
    </location>
</feature>
<sequence length="199" mass="21738">MVCVCRLQGTCLRVRLTHNGEVVGLEEQYHLNDSPLGWKLIPRSDKADKFSLVRNLPNPNENNSVSFKAETKDEGFEWIEAIAKARNPTGPAPSSSKQDTTSAENKPAGVGIVFKEIRRQGRGSHLLVKSLAPGGAAISSGMIEEGDVLHTVNGARVTTTEEATRLILGPKGSPIEMVFERNGERYQVDMRRGITAKTQ</sequence>
<dbReference type="SMART" id="SM00228">
    <property type="entry name" value="PDZ"/>
    <property type="match status" value="1"/>
</dbReference>
<feature type="region of interest" description="Disordered" evidence="1">
    <location>
        <begin position="85"/>
        <end position="107"/>
    </location>
</feature>
<reference evidence="4" key="1">
    <citation type="submission" date="2021-01" db="EMBL/GenBank/DDBJ databases">
        <authorList>
            <person name="Corre E."/>
            <person name="Pelletier E."/>
            <person name="Niang G."/>
            <person name="Scheremetjew M."/>
            <person name="Finn R."/>
            <person name="Kale V."/>
            <person name="Holt S."/>
            <person name="Cochrane G."/>
            <person name="Meng A."/>
            <person name="Brown T."/>
            <person name="Cohen L."/>
        </authorList>
    </citation>
    <scope>NUCLEOTIDE SEQUENCE</scope>
    <source>
        <strain evidence="4">CCMP 2712</strain>
    </source>
</reference>